<accession>I3TWR5</accession>
<dbReference type="RefSeq" id="WP_014748192.1">
    <property type="nucleotide sequence ID" value="NC_017958.1"/>
</dbReference>
<name>I3TWR5_TISMK</name>
<proteinExistence type="predicted"/>
<dbReference type="EMBL" id="CP003239">
    <property type="protein sequence ID" value="AFK57203.1"/>
    <property type="molecule type" value="Genomic_DNA"/>
</dbReference>
<dbReference type="AlphaFoldDB" id="I3TWR5"/>
<dbReference type="Proteomes" id="UP000005258">
    <property type="component" value="Plasmid pTM3"/>
</dbReference>
<evidence type="ECO:0000313" key="3">
    <source>
        <dbReference type="Proteomes" id="UP000005258"/>
    </source>
</evidence>
<dbReference type="KEGG" id="tmo:TMO_c0593"/>
<organism evidence="2 3">
    <name type="scientific">Tistrella mobilis (strain KA081020-065)</name>
    <dbReference type="NCBI Taxonomy" id="1110502"/>
    <lineage>
        <taxon>Bacteria</taxon>
        <taxon>Pseudomonadati</taxon>
        <taxon>Pseudomonadota</taxon>
        <taxon>Alphaproteobacteria</taxon>
        <taxon>Geminicoccales</taxon>
        <taxon>Geminicoccaceae</taxon>
        <taxon>Tistrella</taxon>
    </lineage>
</organism>
<gene>
    <name evidence="2" type="ordered locus">TMO_c0593</name>
</gene>
<keyword evidence="3" id="KW-1185">Reference proteome</keyword>
<feature type="region of interest" description="Disordered" evidence="1">
    <location>
        <begin position="44"/>
        <end position="109"/>
    </location>
</feature>
<dbReference type="HOGENOM" id="CLU_1805307_0_0_5"/>
<evidence type="ECO:0000313" key="2">
    <source>
        <dbReference type="EMBL" id="AFK57203.1"/>
    </source>
</evidence>
<keyword evidence="2" id="KW-0614">Plasmid</keyword>
<evidence type="ECO:0000256" key="1">
    <source>
        <dbReference type="SAM" id="MobiDB-lite"/>
    </source>
</evidence>
<sequence length="143" mass="14730">MPQPLPHGPHAAGRQRLLPMLLALLALLWTAGAVAGAVPQLPAPRDAAGQPGTIGTATGSGTPFILPRDAGPVLLADHGRQPMGLPAAGGSALPPPAVPIPGHRLAPRRRHLVAEPQDRIRPRRFTRPAVRAPPAGRGRIAAV</sequence>
<protein>
    <submittedName>
        <fullName evidence="2">Uncharacterized protein</fullName>
    </submittedName>
</protein>
<geneLocation type="plasmid" evidence="2 3">
    <name>pTM3</name>
</geneLocation>
<reference evidence="2 3" key="1">
    <citation type="journal article" date="2012" name="J. Am. Chem. Soc.">
        <title>Bacterial biosynthesis and maturation of the didemnin anti-cancer agents.</title>
        <authorList>
            <person name="Xu Y."/>
            <person name="Kersten R.D."/>
            <person name="Nam S.J."/>
            <person name="Lu L."/>
            <person name="Al-Suwailem A.M."/>
            <person name="Zheng H."/>
            <person name="Fenical W."/>
            <person name="Dorrestein P.C."/>
            <person name="Moore B.S."/>
            <person name="Qian P.Y."/>
        </authorList>
    </citation>
    <scope>NUCLEOTIDE SEQUENCE [LARGE SCALE GENOMIC DNA]</scope>
    <source>
        <strain evidence="2 3">KA081020-065</strain>
    </source>
</reference>